<accession>A0ACB9VYB0</accession>
<dbReference type="EMBL" id="CM043805">
    <property type="protein sequence ID" value="KAI4805128.1"/>
    <property type="molecule type" value="Genomic_DNA"/>
</dbReference>
<reference evidence="1" key="1">
    <citation type="submission" date="2022-05" db="EMBL/GenBank/DDBJ databases">
        <title>Chromosome-level genome of Chaenocephalus aceratus.</title>
        <authorList>
            <person name="Park H."/>
        </authorList>
    </citation>
    <scope>NUCLEOTIDE SEQUENCE</scope>
    <source>
        <strain evidence="1">KU_202001</strain>
    </source>
</reference>
<name>A0ACB9VYB0_CHAAC</name>
<keyword evidence="2" id="KW-1185">Reference proteome</keyword>
<dbReference type="Proteomes" id="UP001057452">
    <property type="component" value="Chromosome 21"/>
</dbReference>
<sequence>MCVCLQVDNDTIWNEVHSSSAARLAVGSVVELVFKVASGELKNGFAVVRPPGHHAEESTPMGFCYFNSVAIAAKLLQQRLNVSKVLIVDWDVHHGNGTQQAFYADPNVLYLSLHRFDDGNFFPGSGAPEEVGSEAGVGFNVNMAFTGGLEPPMGDVEYLAAF</sequence>
<proteinExistence type="predicted"/>
<gene>
    <name evidence="1" type="ORF">KUCAC02_009758</name>
</gene>
<comment type="caution">
    <text evidence="1">The sequence shown here is derived from an EMBL/GenBank/DDBJ whole genome shotgun (WGS) entry which is preliminary data.</text>
</comment>
<organism evidence="1 2">
    <name type="scientific">Chaenocephalus aceratus</name>
    <name type="common">Blackfin icefish</name>
    <name type="synonym">Chaenichthys aceratus</name>
    <dbReference type="NCBI Taxonomy" id="36190"/>
    <lineage>
        <taxon>Eukaryota</taxon>
        <taxon>Metazoa</taxon>
        <taxon>Chordata</taxon>
        <taxon>Craniata</taxon>
        <taxon>Vertebrata</taxon>
        <taxon>Euteleostomi</taxon>
        <taxon>Actinopterygii</taxon>
        <taxon>Neopterygii</taxon>
        <taxon>Teleostei</taxon>
        <taxon>Neoteleostei</taxon>
        <taxon>Acanthomorphata</taxon>
        <taxon>Eupercaria</taxon>
        <taxon>Perciformes</taxon>
        <taxon>Notothenioidei</taxon>
        <taxon>Channichthyidae</taxon>
        <taxon>Chaenocephalus</taxon>
    </lineage>
</organism>
<protein>
    <submittedName>
        <fullName evidence="1">Uncharacterized protein</fullName>
    </submittedName>
</protein>
<evidence type="ECO:0000313" key="1">
    <source>
        <dbReference type="EMBL" id="KAI4805128.1"/>
    </source>
</evidence>
<feature type="non-terminal residue" evidence="1">
    <location>
        <position position="162"/>
    </location>
</feature>
<evidence type="ECO:0000313" key="2">
    <source>
        <dbReference type="Proteomes" id="UP001057452"/>
    </source>
</evidence>